<dbReference type="EMBL" id="CP003344">
    <property type="protein sequence ID" value="AGA68664.1"/>
    <property type="molecule type" value="Genomic_DNA"/>
</dbReference>
<dbReference type="PANTHER" id="PTHR30070:SF1">
    <property type="entry name" value="CYTOCHROME C BIOGENESIS B-RELATED"/>
    <property type="match status" value="1"/>
</dbReference>
<keyword evidence="8 12" id="KW-0812">Transmembrane</keyword>
<keyword evidence="7" id="KW-0997">Cell inner membrane</keyword>
<feature type="transmembrane region" description="Helical" evidence="12">
    <location>
        <begin position="96"/>
        <end position="120"/>
    </location>
</feature>
<dbReference type="PANTHER" id="PTHR30070">
    <property type="entry name" value="HEME EXPORTER PROTEIN B"/>
    <property type="match status" value="1"/>
</dbReference>
<comment type="subcellular location">
    <subcellularLocation>
        <location evidence="2">Cell inner membrane</location>
        <topology evidence="2">Multi-pass membrane protein</topology>
    </subcellularLocation>
</comment>
<feature type="transmembrane region" description="Helical" evidence="12">
    <location>
        <begin position="21"/>
        <end position="40"/>
    </location>
</feature>
<keyword evidence="5" id="KW-0813">Transport</keyword>
<evidence type="ECO:0000256" key="12">
    <source>
        <dbReference type="SAM" id="Phobius"/>
    </source>
</evidence>
<proteinExistence type="inferred from homology"/>
<dbReference type="AlphaFoldDB" id="L0F4A6"/>
<dbReference type="PIRSF" id="PIRSF002764">
    <property type="entry name" value="CcmB"/>
    <property type="match status" value="1"/>
</dbReference>
<keyword evidence="6" id="KW-1003">Cell membrane</keyword>
<accession>L0F4A6</accession>
<evidence type="ECO:0000256" key="9">
    <source>
        <dbReference type="ARBA" id="ARBA00022748"/>
    </source>
</evidence>
<evidence type="ECO:0000256" key="7">
    <source>
        <dbReference type="ARBA" id="ARBA00022519"/>
    </source>
</evidence>
<dbReference type="InterPro" id="IPR026031">
    <property type="entry name" value="Cyt_c_CcmB_bac"/>
</dbReference>
<comment type="similarity">
    <text evidence="3">Belongs to the CcmB/CycW/HelB family.</text>
</comment>
<dbReference type="InterPro" id="IPR003544">
    <property type="entry name" value="Cyt_c_biogenesis_CcmB"/>
</dbReference>
<dbReference type="PRINTS" id="PR01414">
    <property type="entry name" value="CCMBBIOGNSIS"/>
</dbReference>
<evidence type="ECO:0000256" key="6">
    <source>
        <dbReference type="ARBA" id="ARBA00022475"/>
    </source>
</evidence>
<protein>
    <recommendedName>
        <fullName evidence="4">Heme exporter protein B</fullName>
    </recommendedName>
</protein>
<keyword evidence="9" id="KW-0201">Cytochrome c-type biogenesis</keyword>
<dbReference type="GO" id="GO:0017004">
    <property type="term" value="P:cytochrome complex assembly"/>
    <property type="evidence" value="ECO:0007669"/>
    <property type="project" value="UniProtKB-KW"/>
</dbReference>
<dbReference type="GO" id="GO:0005886">
    <property type="term" value="C:plasma membrane"/>
    <property type="evidence" value="ECO:0007669"/>
    <property type="project" value="UniProtKB-SubCell"/>
</dbReference>
<evidence type="ECO:0000313" key="14">
    <source>
        <dbReference type="Proteomes" id="UP000010797"/>
    </source>
</evidence>
<feature type="transmembrane region" description="Helical" evidence="12">
    <location>
        <begin position="163"/>
        <end position="183"/>
    </location>
</feature>
<evidence type="ECO:0000313" key="13">
    <source>
        <dbReference type="EMBL" id="AGA68664.1"/>
    </source>
</evidence>
<comment type="function">
    <text evidence="1">Required for the export of heme to the periplasm for the biogenesis of c-type cytochromes.</text>
</comment>
<dbReference type="eggNOG" id="COG2386">
    <property type="taxonomic scope" value="Bacteria"/>
</dbReference>
<evidence type="ECO:0000256" key="4">
    <source>
        <dbReference type="ARBA" id="ARBA00016452"/>
    </source>
</evidence>
<feature type="transmembrane region" description="Helical" evidence="12">
    <location>
        <begin position="132"/>
        <end position="156"/>
    </location>
</feature>
<reference evidence="14" key="1">
    <citation type="submission" date="2012-02" db="EMBL/GenBank/DDBJ databases">
        <title>Complete sequence of Desulfitobacterium dichloroeliminans LMG P-21439.</title>
        <authorList>
            <person name="Lucas S."/>
            <person name="Han J."/>
            <person name="Lapidus A."/>
            <person name="Cheng J.-F."/>
            <person name="Goodwin L."/>
            <person name="Pitluck S."/>
            <person name="Peters L."/>
            <person name="Ovchinnikova G."/>
            <person name="Teshima H."/>
            <person name="Detter J.C."/>
            <person name="Han C."/>
            <person name="Tapia R."/>
            <person name="Land M."/>
            <person name="Hauser L."/>
            <person name="Kyrpides N."/>
            <person name="Ivanova N."/>
            <person name="Pagani I."/>
            <person name="Kruse T."/>
            <person name="de Vos W.M."/>
            <person name="Boon N."/>
            <person name="Smidt H."/>
            <person name="Woyke T."/>
        </authorList>
    </citation>
    <scope>NUCLEOTIDE SEQUENCE [LARGE SCALE GENOMIC DNA]</scope>
    <source>
        <strain evidence="14">LMG P-21439 / DCA1</strain>
    </source>
</reference>
<keyword evidence="11 12" id="KW-0472">Membrane</keyword>
<dbReference type="STRING" id="871963.Desdi_1150"/>
<organism evidence="13 14">
    <name type="scientific">Desulfitobacterium dichloroeliminans (strain LMG P-21439 / DCA1)</name>
    <dbReference type="NCBI Taxonomy" id="871963"/>
    <lineage>
        <taxon>Bacteria</taxon>
        <taxon>Bacillati</taxon>
        <taxon>Bacillota</taxon>
        <taxon>Clostridia</taxon>
        <taxon>Eubacteriales</taxon>
        <taxon>Desulfitobacteriaceae</taxon>
        <taxon>Desulfitobacterium</taxon>
    </lineage>
</organism>
<dbReference type="Pfam" id="PF03379">
    <property type="entry name" value="CcmB"/>
    <property type="match status" value="1"/>
</dbReference>
<keyword evidence="10 12" id="KW-1133">Transmembrane helix</keyword>
<gene>
    <name evidence="13" type="ordered locus">Desdi_1150</name>
</gene>
<dbReference type="RefSeq" id="WP_015261660.1">
    <property type="nucleotide sequence ID" value="NC_019903.1"/>
</dbReference>
<feature type="transmembrane region" description="Helical" evidence="12">
    <location>
        <begin position="52"/>
        <end position="69"/>
    </location>
</feature>
<name>L0F4A6_DESDL</name>
<feature type="transmembrane region" description="Helical" evidence="12">
    <location>
        <begin position="195"/>
        <end position="217"/>
    </location>
</feature>
<evidence type="ECO:0000256" key="11">
    <source>
        <dbReference type="ARBA" id="ARBA00023136"/>
    </source>
</evidence>
<keyword evidence="14" id="KW-1185">Reference proteome</keyword>
<dbReference type="HOGENOM" id="CLU_079069_0_0_9"/>
<dbReference type="GO" id="GO:0015232">
    <property type="term" value="F:heme transmembrane transporter activity"/>
    <property type="evidence" value="ECO:0007669"/>
    <property type="project" value="InterPro"/>
</dbReference>
<dbReference type="OrthoDB" id="9812809at2"/>
<dbReference type="GO" id="GO:1903607">
    <property type="term" value="P:cytochrome c biosynthetic process"/>
    <property type="evidence" value="ECO:0007669"/>
    <property type="project" value="TreeGrafter"/>
</dbReference>
<dbReference type="KEGG" id="ddl:Desdi_1150"/>
<sequence>MSFIHLKTLLWKEFRGEFRTKEVLSSMLVFSLLVVAAFGFALDLDRSETGKVLPGVIWVTLIFAGILALNRSFTTELQNDCIYGLMLTRASRSTIYFAKLITNLLLMAVVEIIIVPLFFIMLNYPAPPHLSLLVLVLILGTYCFMAVGTFLAALAAGTRVSEMLLPLLMLPMTMPVLLCSTLVTKGAFEIMPNDVGIYMKLLGTYAVIFTVLPALLFDHLLEV</sequence>
<evidence type="ECO:0000256" key="5">
    <source>
        <dbReference type="ARBA" id="ARBA00022448"/>
    </source>
</evidence>
<evidence type="ECO:0000256" key="3">
    <source>
        <dbReference type="ARBA" id="ARBA00010544"/>
    </source>
</evidence>
<evidence type="ECO:0000256" key="8">
    <source>
        <dbReference type="ARBA" id="ARBA00022692"/>
    </source>
</evidence>
<evidence type="ECO:0000256" key="2">
    <source>
        <dbReference type="ARBA" id="ARBA00004429"/>
    </source>
</evidence>
<evidence type="ECO:0000256" key="1">
    <source>
        <dbReference type="ARBA" id="ARBA00002442"/>
    </source>
</evidence>
<evidence type="ECO:0000256" key="10">
    <source>
        <dbReference type="ARBA" id="ARBA00022989"/>
    </source>
</evidence>
<dbReference type="Proteomes" id="UP000010797">
    <property type="component" value="Chromosome"/>
</dbReference>